<evidence type="ECO:0000256" key="1">
    <source>
        <dbReference type="SAM" id="MobiDB-lite"/>
    </source>
</evidence>
<dbReference type="Proteomes" id="UP000838412">
    <property type="component" value="Chromosome 10"/>
</dbReference>
<evidence type="ECO:0000313" key="2">
    <source>
        <dbReference type="EMBL" id="CAH1239049.1"/>
    </source>
</evidence>
<evidence type="ECO:0000313" key="3">
    <source>
        <dbReference type="Proteomes" id="UP000838412"/>
    </source>
</evidence>
<feature type="region of interest" description="Disordered" evidence="1">
    <location>
        <begin position="100"/>
        <end position="120"/>
    </location>
</feature>
<dbReference type="OrthoDB" id="10016562at2759"/>
<feature type="compositionally biased region" description="Basic and acidic residues" evidence="1">
    <location>
        <begin position="252"/>
        <end position="261"/>
    </location>
</feature>
<organism evidence="2 3">
    <name type="scientific">Branchiostoma lanceolatum</name>
    <name type="common">Common lancelet</name>
    <name type="synonym">Amphioxus lanceolatum</name>
    <dbReference type="NCBI Taxonomy" id="7740"/>
    <lineage>
        <taxon>Eukaryota</taxon>
        <taxon>Metazoa</taxon>
        <taxon>Chordata</taxon>
        <taxon>Cephalochordata</taxon>
        <taxon>Leptocardii</taxon>
        <taxon>Amphioxiformes</taxon>
        <taxon>Branchiostomatidae</taxon>
        <taxon>Branchiostoma</taxon>
    </lineage>
</organism>
<sequence length="270" mass="31578">MAYKRLIELRESYQSYRAPTPPPNPDTVDQAIQRLARETSNLRREASEDREVRRHRPQRPTLNNKTRYVRSSPTEEERDRVLDEHAERMYQRKMHLQMFGEDRSTSKPPSKQHSKTVRAPEKLQQIKQERLNSVPYNSEYQIHRMKLTTAMFGDDPTKKTSKTRREPAQDMVYFTVKDRQKQTNMDSVRTITKLPPLAPQRHHVTRKDTAADANTSASSMLRDPKPPAGAKSDISMAAHPYRQRLPRRRTKDARALKRRCDGQSGPRSKH</sequence>
<reference evidence="2" key="1">
    <citation type="submission" date="2022-01" db="EMBL/GenBank/DDBJ databases">
        <authorList>
            <person name="Braso-Vives M."/>
        </authorList>
    </citation>
    <scope>NUCLEOTIDE SEQUENCE</scope>
</reference>
<feature type="compositionally biased region" description="Basic residues" evidence="1">
    <location>
        <begin position="241"/>
        <end position="251"/>
    </location>
</feature>
<gene>
    <name evidence="2" type="primary">Hypp5699</name>
    <name evidence="2" type="ORF">BLAG_LOCUS3434</name>
</gene>
<feature type="region of interest" description="Disordered" evidence="1">
    <location>
        <begin position="38"/>
        <end position="79"/>
    </location>
</feature>
<feature type="compositionally biased region" description="Basic and acidic residues" evidence="1">
    <location>
        <begin position="38"/>
        <end position="52"/>
    </location>
</feature>
<dbReference type="AlphaFoldDB" id="A0A8J9VJP6"/>
<feature type="region of interest" description="Disordered" evidence="1">
    <location>
        <begin position="196"/>
        <end position="270"/>
    </location>
</feature>
<dbReference type="EMBL" id="OV696695">
    <property type="protein sequence ID" value="CAH1239049.1"/>
    <property type="molecule type" value="Genomic_DNA"/>
</dbReference>
<keyword evidence="3" id="KW-1185">Reference proteome</keyword>
<proteinExistence type="predicted"/>
<feature type="compositionally biased region" description="Polar residues" evidence="1">
    <location>
        <begin position="60"/>
        <end position="72"/>
    </location>
</feature>
<protein>
    <submittedName>
        <fullName evidence="2">Hypp5699 protein</fullName>
    </submittedName>
</protein>
<name>A0A8J9VJP6_BRALA</name>
<accession>A0A8J9VJP6</accession>